<proteinExistence type="predicted"/>
<dbReference type="EMBL" id="CM000950">
    <property type="protein sequence ID" value="EDY62608.1"/>
    <property type="molecule type" value="Genomic_DNA"/>
</dbReference>
<organism evidence="2 3">
    <name type="scientific">Streptomyces pristinaespiralis (strain ATCC 25486 / DSM 40338 / CBS 914.69 / JCM 4507 / KCC S-0507 / NBRC 13074 / NRRL 2958 / 5647)</name>
    <dbReference type="NCBI Taxonomy" id="457429"/>
    <lineage>
        <taxon>Bacteria</taxon>
        <taxon>Bacillati</taxon>
        <taxon>Actinomycetota</taxon>
        <taxon>Actinomycetes</taxon>
        <taxon>Kitasatosporales</taxon>
        <taxon>Streptomycetaceae</taxon>
        <taxon>Streptomyces</taxon>
    </lineage>
</organism>
<name>B5H6Z7_STRE2</name>
<dbReference type="HOGENOM" id="CLU_2248651_0_0_11"/>
<gene>
    <name evidence="2" type="ORF">SSDG_01178</name>
</gene>
<reference evidence="3" key="2">
    <citation type="submission" date="2009-10" db="EMBL/GenBank/DDBJ databases">
        <title>The genome sequence of Streptomyces pristinaespiralis strain ATCC 25486.</title>
        <authorList>
            <consortium name="The Broad Institute Genome Sequencing Platform"/>
            <consortium name="Broad Institute Microbial Sequencing Center"/>
            <person name="Fischbach M."/>
            <person name="Godfrey P."/>
            <person name="Ward D."/>
            <person name="Young S."/>
            <person name="Zeng Q."/>
            <person name="Koehrsen M."/>
            <person name="Alvarado L."/>
            <person name="Berlin A.M."/>
            <person name="Bochicchio J."/>
            <person name="Borenstein D."/>
            <person name="Chapman S.B."/>
            <person name="Chen Z."/>
            <person name="Engels R."/>
            <person name="Freedman E."/>
            <person name="Gellesch M."/>
            <person name="Goldberg J."/>
            <person name="Griggs A."/>
            <person name="Gujja S."/>
            <person name="Heilman E.R."/>
            <person name="Heiman D.I."/>
            <person name="Hepburn T.A."/>
            <person name="Howarth C."/>
            <person name="Jen D."/>
            <person name="Larson L."/>
            <person name="Lewis B."/>
            <person name="Mehta T."/>
            <person name="Park D."/>
            <person name="Pearson M."/>
            <person name="Richards J."/>
            <person name="Roberts A."/>
            <person name="Saif S."/>
            <person name="Shea T.D."/>
            <person name="Shenoy N."/>
            <person name="Sisk P."/>
            <person name="Stolte C."/>
            <person name="Sykes S.N."/>
            <person name="Thomson T."/>
            <person name="Walk T."/>
            <person name="White J."/>
            <person name="Yandava C."/>
            <person name="Straight P."/>
            <person name="Clardy J."/>
            <person name="Hung D."/>
            <person name="Kolter R."/>
            <person name="Mekalanos J."/>
            <person name="Walker S."/>
            <person name="Walsh C.T."/>
            <person name="Wieland-Brown L.C."/>
            <person name="Haas B."/>
            <person name="Nusbaum C."/>
            <person name="Birren B."/>
        </authorList>
    </citation>
    <scope>NUCLEOTIDE SEQUENCE [LARGE SCALE GENOMIC DNA]</scope>
    <source>
        <strain evidence="3">ATCC 25486 / DSM 40338 / CBS 914.69 / JCM 4507 / NBRC 13074 / NRRL 2958 / 5647</strain>
    </source>
</reference>
<protein>
    <submittedName>
        <fullName evidence="2">Uncharacterized protein</fullName>
    </submittedName>
</protein>
<keyword evidence="3" id="KW-1185">Reference proteome</keyword>
<accession>B5H6Z7</accession>
<dbReference type="AlphaFoldDB" id="B5H6Z7"/>
<feature type="region of interest" description="Disordered" evidence="1">
    <location>
        <begin position="1"/>
        <end position="50"/>
    </location>
</feature>
<evidence type="ECO:0000256" key="1">
    <source>
        <dbReference type="SAM" id="MobiDB-lite"/>
    </source>
</evidence>
<sequence>MTARSVRSPRFRVTEPGASCTLTPRVPEAGKAQEAHHMPSMTTSKVQRWDQHGREHVVQVEKAGIERQLICGTCDWRKNAQFLPWLKAEEHLAEAHQATVDPSATGG</sequence>
<evidence type="ECO:0000313" key="3">
    <source>
        <dbReference type="Proteomes" id="UP000002805"/>
    </source>
</evidence>
<evidence type="ECO:0000313" key="2">
    <source>
        <dbReference type="EMBL" id="EDY62608.1"/>
    </source>
</evidence>
<dbReference type="Proteomes" id="UP000002805">
    <property type="component" value="Chromosome"/>
</dbReference>
<reference evidence="3" key="1">
    <citation type="submission" date="2008-02" db="EMBL/GenBank/DDBJ databases">
        <authorList>
            <consortium name="The Broad Institute Genome Sequencing Platform"/>
            <person name="Fischbach M."/>
            <person name="Ward D."/>
            <person name="Young S."/>
            <person name="Jaffe D."/>
            <person name="Gnerre S."/>
            <person name="Berlin A."/>
            <person name="Heiman D."/>
            <person name="Hepburn T."/>
            <person name="Sykes S."/>
            <person name="Alvarado L."/>
            <person name="Kodira C.D."/>
            <person name="Straight P."/>
            <person name="Clardy J."/>
            <person name="Hung D."/>
            <person name="Kolter R."/>
            <person name="Mekalanos J."/>
            <person name="Walker S."/>
            <person name="Walsh C.T."/>
            <person name="Lander E."/>
            <person name="Galagan J."/>
            <person name="Nusbaum C."/>
            <person name="Birren B."/>
        </authorList>
    </citation>
    <scope>NUCLEOTIDE SEQUENCE [LARGE SCALE GENOMIC DNA]</scope>
    <source>
        <strain evidence="3">ATCC 25486 / DSM 40338 / CBS 914.69 / JCM 4507 / NBRC 13074 / NRRL 2958 / 5647</strain>
    </source>
</reference>
<dbReference type="eggNOG" id="ENOG50323EI">
    <property type="taxonomic scope" value="Bacteria"/>
</dbReference>